<keyword evidence="2" id="KW-1185">Reference proteome</keyword>
<evidence type="ECO:0008006" key="3">
    <source>
        <dbReference type="Google" id="ProtNLM"/>
    </source>
</evidence>
<dbReference type="SUPFAM" id="SSF53187">
    <property type="entry name" value="Zn-dependent exopeptidases"/>
    <property type="match status" value="1"/>
</dbReference>
<reference evidence="1 2" key="1">
    <citation type="journal article" date="2020" name="Microb. Genom.">
        <title>Genetic diversity of clinical and environmental Mucorales isolates obtained from an investigation of mucormycosis cases among solid organ transplant recipients.</title>
        <authorList>
            <person name="Nguyen M.H."/>
            <person name="Kaul D."/>
            <person name="Muto C."/>
            <person name="Cheng S.J."/>
            <person name="Richter R.A."/>
            <person name="Bruno V.M."/>
            <person name="Liu G."/>
            <person name="Beyhan S."/>
            <person name="Sundermann A.J."/>
            <person name="Mounaud S."/>
            <person name="Pasculle A.W."/>
            <person name="Nierman W.C."/>
            <person name="Driscoll E."/>
            <person name="Cumbie R."/>
            <person name="Clancy C.J."/>
            <person name="Dupont C.L."/>
        </authorList>
    </citation>
    <scope>NUCLEOTIDE SEQUENCE [LARGE SCALE GENOMIC DNA]</scope>
    <source>
        <strain evidence="1 2">GL24</strain>
    </source>
</reference>
<accession>A0A9P6XNA7</accession>
<comment type="caution">
    <text evidence="1">The sequence shown here is derived from an EMBL/GenBank/DDBJ whole genome shotgun (WGS) entry which is preliminary data.</text>
</comment>
<dbReference type="EMBL" id="JAANIU010015458">
    <property type="protein sequence ID" value="KAG1529357.1"/>
    <property type="molecule type" value="Genomic_DNA"/>
</dbReference>
<sequence length="97" mass="10755">MELAFTLMENWAKAQQLPGLKGEVVRLEGRTPLIFLEIPAPGAETGDDTILLYGHLDKQPEMTGWDDDLGPWTPVLRGDKLYGRPAARPLRGADRSL</sequence>
<dbReference type="AlphaFoldDB" id="A0A9P6XNA7"/>
<dbReference type="Proteomes" id="UP000740926">
    <property type="component" value="Unassembled WGS sequence"/>
</dbReference>
<evidence type="ECO:0000313" key="1">
    <source>
        <dbReference type="EMBL" id="KAG1529357.1"/>
    </source>
</evidence>
<name>A0A9P6XNA7_9FUNG</name>
<organism evidence="1 2">
    <name type="scientific">Rhizopus delemar</name>
    <dbReference type="NCBI Taxonomy" id="936053"/>
    <lineage>
        <taxon>Eukaryota</taxon>
        <taxon>Fungi</taxon>
        <taxon>Fungi incertae sedis</taxon>
        <taxon>Mucoromycota</taxon>
        <taxon>Mucoromycotina</taxon>
        <taxon>Mucoromycetes</taxon>
        <taxon>Mucorales</taxon>
        <taxon>Mucorineae</taxon>
        <taxon>Rhizopodaceae</taxon>
        <taxon>Rhizopus</taxon>
    </lineage>
</organism>
<proteinExistence type="predicted"/>
<gene>
    <name evidence="1" type="ORF">G6F50_018057</name>
</gene>
<protein>
    <recommendedName>
        <fullName evidence="3">Peptidase M20 dimerisation domain-containing protein</fullName>
    </recommendedName>
</protein>
<evidence type="ECO:0000313" key="2">
    <source>
        <dbReference type="Proteomes" id="UP000740926"/>
    </source>
</evidence>
<dbReference type="Gene3D" id="3.40.630.10">
    <property type="entry name" value="Zn peptidases"/>
    <property type="match status" value="1"/>
</dbReference>